<protein>
    <submittedName>
        <fullName evidence="2">Uncharacterized protein</fullName>
    </submittedName>
</protein>
<proteinExistence type="predicted"/>
<dbReference type="EMBL" id="BQNB010016632">
    <property type="protein sequence ID" value="GJT53956.1"/>
    <property type="molecule type" value="Genomic_DNA"/>
</dbReference>
<accession>A0ABQ5ESG1</accession>
<evidence type="ECO:0000313" key="3">
    <source>
        <dbReference type="Proteomes" id="UP001151760"/>
    </source>
</evidence>
<evidence type="ECO:0000313" key="2">
    <source>
        <dbReference type="EMBL" id="GJT53956.1"/>
    </source>
</evidence>
<sequence>MASGFEPETSSLINIEITSSEGNESPGDYEELFVLVIAETYGKVDVAVSLIELLITPLLANTVAVTNDPVSGDNTSAVSLGQDMPVIVNTGSEVALP</sequence>
<gene>
    <name evidence="2" type="ORF">Tco_0989010</name>
</gene>
<comment type="caution">
    <text evidence="2">The sequence shown here is derived from an EMBL/GenBank/DDBJ whole genome shotgun (WGS) entry which is preliminary data.</text>
</comment>
<feature type="compositionally biased region" description="Polar residues" evidence="1">
    <location>
        <begin position="8"/>
        <end position="23"/>
    </location>
</feature>
<name>A0ABQ5ESG1_9ASTR</name>
<organism evidence="2 3">
    <name type="scientific">Tanacetum coccineum</name>
    <dbReference type="NCBI Taxonomy" id="301880"/>
    <lineage>
        <taxon>Eukaryota</taxon>
        <taxon>Viridiplantae</taxon>
        <taxon>Streptophyta</taxon>
        <taxon>Embryophyta</taxon>
        <taxon>Tracheophyta</taxon>
        <taxon>Spermatophyta</taxon>
        <taxon>Magnoliopsida</taxon>
        <taxon>eudicotyledons</taxon>
        <taxon>Gunneridae</taxon>
        <taxon>Pentapetalae</taxon>
        <taxon>asterids</taxon>
        <taxon>campanulids</taxon>
        <taxon>Asterales</taxon>
        <taxon>Asteraceae</taxon>
        <taxon>Asteroideae</taxon>
        <taxon>Anthemideae</taxon>
        <taxon>Anthemidinae</taxon>
        <taxon>Tanacetum</taxon>
    </lineage>
</organism>
<keyword evidence="3" id="KW-1185">Reference proteome</keyword>
<feature type="region of interest" description="Disordered" evidence="1">
    <location>
        <begin position="1"/>
        <end position="26"/>
    </location>
</feature>
<evidence type="ECO:0000256" key="1">
    <source>
        <dbReference type="SAM" id="MobiDB-lite"/>
    </source>
</evidence>
<reference evidence="2" key="2">
    <citation type="submission" date="2022-01" db="EMBL/GenBank/DDBJ databases">
        <authorList>
            <person name="Yamashiro T."/>
            <person name="Shiraishi A."/>
            <person name="Satake H."/>
            <person name="Nakayama K."/>
        </authorList>
    </citation>
    <scope>NUCLEOTIDE SEQUENCE</scope>
</reference>
<dbReference type="Proteomes" id="UP001151760">
    <property type="component" value="Unassembled WGS sequence"/>
</dbReference>
<reference evidence="2" key="1">
    <citation type="journal article" date="2022" name="Int. J. Mol. Sci.">
        <title>Draft Genome of Tanacetum Coccineum: Genomic Comparison of Closely Related Tanacetum-Family Plants.</title>
        <authorList>
            <person name="Yamashiro T."/>
            <person name="Shiraishi A."/>
            <person name="Nakayama K."/>
            <person name="Satake H."/>
        </authorList>
    </citation>
    <scope>NUCLEOTIDE SEQUENCE</scope>
</reference>